<evidence type="ECO:0000313" key="2">
    <source>
        <dbReference type="Proteomes" id="UP000272942"/>
    </source>
</evidence>
<reference evidence="3" key="1">
    <citation type="submission" date="2016-06" db="UniProtKB">
        <authorList>
            <consortium name="WormBaseParasite"/>
        </authorList>
    </citation>
    <scope>IDENTIFICATION</scope>
</reference>
<dbReference type="EMBL" id="UZAN01041927">
    <property type="protein sequence ID" value="VDP74479.1"/>
    <property type="molecule type" value="Genomic_DNA"/>
</dbReference>
<sequence>MFNPLYDWLDSPNLADTPIAQSSMSEHAVVDEPSSSLTDDILDVSEQVEMEVSVFHSCLRQSKLLTFVFKGPISGPDAHSRLNFLAVDHGDHHHIIFRSDERNKVRSVSNLLLAFRADPDVVISVQTSVQPVVNWNRFAAYLVRNAFVNVQCFGRKVAQLAWELQNVTREENGCANISRVLRSSSQKFESVKRKNRIDYLPDLVEEHDARSLLELKNSLTFADRKSLYSEIGNQWKEAAELCIEAYCESLRQKQQTTRFETYIPENNHTRICTYPEDTTAGMLWLDTLLTVNNIEKHDFLTNLSSIMNKGETRRNAFVLQGPKTTGKSP</sequence>
<dbReference type="InterPro" id="IPR027417">
    <property type="entry name" value="P-loop_NTPase"/>
</dbReference>
<dbReference type="Gene3D" id="3.40.50.300">
    <property type="entry name" value="P-loop containing nucleotide triphosphate hydrolases"/>
    <property type="match status" value="1"/>
</dbReference>
<name>A0A183ADP5_9TREM</name>
<evidence type="ECO:0000313" key="1">
    <source>
        <dbReference type="EMBL" id="VDP74479.1"/>
    </source>
</evidence>
<protein>
    <submittedName>
        <fullName evidence="3">VirE_N domain-containing protein</fullName>
    </submittedName>
</protein>
<keyword evidence="2" id="KW-1185">Reference proteome</keyword>
<dbReference type="WBParaSite" id="ECPE_0000509201-mRNA-1">
    <property type="protein sequence ID" value="ECPE_0000509201-mRNA-1"/>
    <property type="gene ID" value="ECPE_0000509201"/>
</dbReference>
<gene>
    <name evidence="1" type="ORF">ECPE_LOCUS5080</name>
</gene>
<proteinExistence type="predicted"/>
<dbReference type="AlphaFoldDB" id="A0A183ADP5"/>
<evidence type="ECO:0000313" key="3">
    <source>
        <dbReference type="WBParaSite" id="ECPE_0000509201-mRNA-1"/>
    </source>
</evidence>
<dbReference type="OrthoDB" id="6297697at2759"/>
<reference evidence="1 2" key="2">
    <citation type="submission" date="2018-11" db="EMBL/GenBank/DDBJ databases">
        <authorList>
            <consortium name="Pathogen Informatics"/>
        </authorList>
    </citation>
    <scope>NUCLEOTIDE SEQUENCE [LARGE SCALE GENOMIC DNA]</scope>
    <source>
        <strain evidence="1 2">Egypt</strain>
    </source>
</reference>
<dbReference type="Proteomes" id="UP000272942">
    <property type="component" value="Unassembled WGS sequence"/>
</dbReference>
<accession>A0A183ADP5</accession>
<organism evidence="3">
    <name type="scientific">Echinostoma caproni</name>
    <dbReference type="NCBI Taxonomy" id="27848"/>
    <lineage>
        <taxon>Eukaryota</taxon>
        <taxon>Metazoa</taxon>
        <taxon>Spiralia</taxon>
        <taxon>Lophotrochozoa</taxon>
        <taxon>Platyhelminthes</taxon>
        <taxon>Trematoda</taxon>
        <taxon>Digenea</taxon>
        <taxon>Plagiorchiida</taxon>
        <taxon>Echinostomata</taxon>
        <taxon>Echinostomatoidea</taxon>
        <taxon>Echinostomatidae</taxon>
        <taxon>Echinostoma</taxon>
    </lineage>
</organism>